<evidence type="ECO:0000259" key="7">
    <source>
        <dbReference type="Pfam" id="PF15911"/>
    </source>
</evidence>
<evidence type="ECO:0000256" key="5">
    <source>
        <dbReference type="ARBA" id="ARBA00023273"/>
    </source>
</evidence>
<evidence type="ECO:0000256" key="2">
    <source>
        <dbReference type="ARBA" id="ARBA00022574"/>
    </source>
</evidence>
<dbReference type="Pfam" id="PF24762">
    <property type="entry name" value="TPR_IF140-IFT172"/>
    <property type="match status" value="2"/>
</dbReference>
<dbReference type="GO" id="GO:0035721">
    <property type="term" value="P:intraciliary retrograde transport"/>
    <property type="evidence" value="ECO:0007669"/>
    <property type="project" value="InterPro"/>
</dbReference>
<keyword evidence="4" id="KW-0969">Cilium</keyword>
<keyword evidence="3" id="KW-0677">Repeat</keyword>
<accession>A0A443SWI2</accession>
<dbReference type="VEuPathDB" id="VectorBase:LDEU000173"/>
<feature type="domain" description="WDR19 WD40 repeat" evidence="7">
    <location>
        <begin position="26"/>
        <end position="310"/>
    </location>
</feature>
<dbReference type="InterPro" id="IPR036322">
    <property type="entry name" value="WD40_repeat_dom_sf"/>
</dbReference>
<keyword evidence="6" id="KW-0175">Coiled coil</keyword>
<dbReference type="Proteomes" id="UP000288716">
    <property type="component" value="Unassembled WGS sequence"/>
</dbReference>
<dbReference type="Gene3D" id="1.25.40.470">
    <property type="match status" value="1"/>
</dbReference>
<dbReference type="GO" id="GO:0060271">
    <property type="term" value="P:cilium assembly"/>
    <property type="evidence" value="ECO:0007669"/>
    <property type="project" value="TreeGrafter"/>
</dbReference>
<evidence type="ECO:0000313" key="9">
    <source>
        <dbReference type="EMBL" id="RWS31867.1"/>
    </source>
</evidence>
<comment type="caution">
    <text evidence="9">The sequence shown here is derived from an EMBL/GenBank/DDBJ whole genome shotgun (WGS) entry which is preliminary data.</text>
</comment>
<evidence type="ECO:0000256" key="4">
    <source>
        <dbReference type="ARBA" id="ARBA00023069"/>
    </source>
</evidence>
<organism evidence="9 10">
    <name type="scientific">Leptotrombidium deliense</name>
    <dbReference type="NCBI Taxonomy" id="299467"/>
    <lineage>
        <taxon>Eukaryota</taxon>
        <taxon>Metazoa</taxon>
        <taxon>Ecdysozoa</taxon>
        <taxon>Arthropoda</taxon>
        <taxon>Chelicerata</taxon>
        <taxon>Arachnida</taxon>
        <taxon>Acari</taxon>
        <taxon>Acariformes</taxon>
        <taxon>Trombidiformes</taxon>
        <taxon>Prostigmata</taxon>
        <taxon>Anystina</taxon>
        <taxon>Parasitengona</taxon>
        <taxon>Trombiculoidea</taxon>
        <taxon>Trombiculidae</taxon>
        <taxon>Leptotrombidium</taxon>
    </lineage>
</organism>
<dbReference type="OrthoDB" id="6511277at2759"/>
<dbReference type="InterPro" id="IPR040379">
    <property type="entry name" value="WDR19/dyf-2"/>
</dbReference>
<protein>
    <recommendedName>
        <fullName evidence="11">WD repeat-containing protein 19-like protein</fullName>
    </recommendedName>
</protein>
<proteinExistence type="predicted"/>
<keyword evidence="2" id="KW-0853">WD repeat</keyword>
<dbReference type="AlphaFoldDB" id="A0A443SWI2"/>
<dbReference type="PANTHER" id="PTHR14920:SF0">
    <property type="entry name" value="WD REPEAT DOMAIN 19"/>
    <property type="match status" value="1"/>
</dbReference>
<dbReference type="Pfam" id="PF15911">
    <property type="entry name" value="Beta-prop_WDR19_2nd"/>
    <property type="match status" value="1"/>
</dbReference>
<dbReference type="InterPro" id="IPR056168">
    <property type="entry name" value="TPR_IF140/IFT172/WDR19"/>
</dbReference>
<dbReference type="SUPFAM" id="SSF50978">
    <property type="entry name" value="WD40 repeat-like"/>
    <property type="match status" value="1"/>
</dbReference>
<keyword evidence="10" id="KW-1185">Reference proteome</keyword>
<gene>
    <name evidence="9" type="ORF">B4U80_10810</name>
</gene>
<evidence type="ECO:0000313" key="10">
    <source>
        <dbReference type="Proteomes" id="UP000288716"/>
    </source>
</evidence>
<dbReference type="STRING" id="299467.A0A443SWI2"/>
<evidence type="ECO:0000259" key="8">
    <source>
        <dbReference type="Pfam" id="PF24762"/>
    </source>
</evidence>
<dbReference type="GO" id="GO:0030991">
    <property type="term" value="C:intraciliary transport particle A"/>
    <property type="evidence" value="ECO:0007669"/>
    <property type="project" value="TreeGrafter"/>
</dbReference>
<dbReference type="PANTHER" id="PTHR14920">
    <property type="entry name" value="OSMOTIC AVOIDANCE ABNORMAL PROTEIN 1/WD REPEAT MEMBRANE PROTEIN"/>
    <property type="match status" value="1"/>
</dbReference>
<comment type="subcellular location">
    <subcellularLocation>
        <location evidence="1">Cell projection</location>
        <location evidence="1">Cilium</location>
    </subcellularLocation>
</comment>
<sequence>MSSSSGAVHVYLTRLNIIGSSYATRLAYLSSLLEVTVVNVNEDVQSSEAVVIIRVDIEPQLLAIGPYHVVVAMNNRCWFYAFANEQILLKEKEYLAIIKSIQLNHDYVALLFTDGKCLLHLIESNNSNNNDVDDEDDDENARKEMKLFECDTKITCIKLNNQLFIYATESGSIEFFLLEDWTMVNVYRHQHAIKAIECDANGLRLIIIDERNDCFVYNAISDQLLSIESIESSSIRKIIWDQFDKSIFILMDAKFIYIYSYLNDSIDGECCSFVGKDKLVSGQYPLLLYNGVVVCQTDSGKTSNFILTTHELNETKNEEKLFQDLLKLRKFQDAYKLCLILNKNELWHQLAEYAMQTFQLDVAIKVYKHLNEIGYIKSLQHLKASCEERNLFAAHIAMYLNRFDHAQQLFLASSQPLQALNMRQSIHDWNEALILAKRLSPDQISIISREYANQLEFIGDYQQSLYHYEQALINVDEASANLNEIDLRTKHHNELCEAGIARNSLRTGNVRKGIEYAMKYEHSNQQLFIECAAILEQQKLYSDAALMYEHGKQYNKAIELYLLLKQMQKVEQLIGKINLLENKELITTYAKYKEQSKQYKDAIELYKSINDEHNAVKLLLDKMNSPNEAIQIYRQNKNEHVAKMIARFFQRINDITSAIEFLCLSRCNDEAFKLASQTGQMDIYANILLHNNKSNNNSNNNSNNSGDNNNAAVVVVDVVNYSDDYNSIAIYYEQEKNQLMAGKFNCLNEKTMRKGVKQLVSASQLKYKNCGEVDADAVNTAINALSKHREEQSIKYLINYLLGELDGHPKDFKYLFRLYMKLGEYKDAAKTSLIIAAEQQNIGQYKNSHQLLFQMCKELKQQQIAIPVDMLQYLQLIHSYLLIKVWCKLNDSMKSAQLLIRCCSNLSKFPLHSCELLTTAVIQCLKAGFKSYAYQYAKQLIQMDQYQSKVDSNHVIINASKIADKVFAALRSDFGG</sequence>
<evidence type="ECO:0000256" key="1">
    <source>
        <dbReference type="ARBA" id="ARBA00004138"/>
    </source>
</evidence>
<evidence type="ECO:0000256" key="3">
    <source>
        <dbReference type="ARBA" id="ARBA00022737"/>
    </source>
</evidence>
<name>A0A443SWI2_9ACAR</name>
<reference evidence="9 10" key="1">
    <citation type="journal article" date="2018" name="Gigascience">
        <title>Genomes of trombidid mites reveal novel predicted allergens and laterally-transferred genes associated with secondary metabolism.</title>
        <authorList>
            <person name="Dong X."/>
            <person name="Chaisiri K."/>
            <person name="Xia D."/>
            <person name="Armstrong S.D."/>
            <person name="Fang Y."/>
            <person name="Donnelly M.J."/>
            <person name="Kadowaki T."/>
            <person name="McGarry J.W."/>
            <person name="Darby A.C."/>
            <person name="Makepeace B.L."/>
        </authorList>
    </citation>
    <scope>NUCLEOTIDE SEQUENCE [LARGE SCALE GENOMIC DNA]</scope>
    <source>
        <strain evidence="9">UoL-UT</strain>
    </source>
</reference>
<dbReference type="EMBL" id="NCKV01000040">
    <property type="protein sequence ID" value="RWS31867.1"/>
    <property type="molecule type" value="Genomic_DNA"/>
</dbReference>
<feature type="domain" description="IF140/IFT172/WDR19 TPR" evidence="8">
    <location>
        <begin position="331"/>
        <end position="471"/>
    </location>
</feature>
<evidence type="ECO:0008006" key="11">
    <source>
        <dbReference type="Google" id="ProtNLM"/>
    </source>
</evidence>
<keyword evidence="5" id="KW-0966">Cell projection</keyword>
<feature type="coiled-coil region" evidence="6">
    <location>
        <begin position="563"/>
        <end position="612"/>
    </location>
</feature>
<feature type="domain" description="IF140/IFT172/WDR19 TPR" evidence="8">
    <location>
        <begin position="512"/>
        <end position="697"/>
    </location>
</feature>
<dbReference type="GO" id="GO:0005929">
    <property type="term" value="C:cilium"/>
    <property type="evidence" value="ECO:0007669"/>
    <property type="project" value="UniProtKB-SubCell"/>
</dbReference>
<evidence type="ECO:0000256" key="6">
    <source>
        <dbReference type="SAM" id="Coils"/>
    </source>
</evidence>
<dbReference type="InterPro" id="IPR039468">
    <property type="entry name" value="WDR19_WD40_rpt"/>
</dbReference>